<reference evidence="1 2" key="1">
    <citation type="journal article" date="2022" name="DNA Res.">
        <title>Chromosomal-level genome assembly of the orchid tree Bauhinia variegata (Leguminosae; Cercidoideae) supports the allotetraploid origin hypothesis of Bauhinia.</title>
        <authorList>
            <person name="Zhong Y."/>
            <person name="Chen Y."/>
            <person name="Zheng D."/>
            <person name="Pang J."/>
            <person name="Liu Y."/>
            <person name="Luo S."/>
            <person name="Meng S."/>
            <person name="Qian L."/>
            <person name="Wei D."/>
            <person name="Dai S."/>
            <person name="Zhou R."/>
        </authorList>
    </citation>
    <scope>NUCLEOTIDE SEQUENCE [LARGE SCALE GENOMIC DNA]</scope>
    <source>
        <strain evidence="1">BV-YZ2020</strain>
    </source>
</reference>
<accession>A0ACB9NGF7</accession>
<dbReference type="EMBL" id="CM039431">
    <property type="protein sequence ID" value="KAI4335485.1"/>
    <property type="molecule type" value="Genomic_DNA"/>
</dbReference>
<evidence type="ECO:0000313" key="1">
    <source>
        <dbReference type="EMBL" id="KAI4335485.1"/>
    </source>
</evidence>
<proteinExistence type="predicted"/>
<dbReference type="Proteomes" id="UP000828941">
    <property type="component" value="Chromosome 6"/>
</dbReference>
<evidence type="ECO:0000313" key="2">
    <source>
        <dbReference type="Proteomes" id="UP000828941"/>
    </source>
</evidence>
<gene>
    <name evidence="1" type="ORF">L6164_014125</name>
</gene>
<protein>
    <submittedName>
        <fullName evidence="1">Uncharacterized protein</fullName>
    </submittedName>
</protein>
<name>A0ACB9NGF7_BAUVA</name>
<organism evidence="1 2">
    <name type="scientific">Bauhinia variegata</name>
    <name type="common">Purple orchid tree</name>
    <name type="synonym">Phanera variegata</name>
    <dbReference type="NCBI Taxonomy" id="167791"/>
    <lineage>
        <taxon>Eukaryota</taxon>
        <taxon>Viridiplantae</taxon>
        <taxon>Streptophyta</taxon>
        <taxon>Embryophyta</taxon>
        <taxon>Tracheophyta</taxon>
        <taxon>Spermatophyta</taxon>
        <taxon>Magnoliopsida</taxon>
        <taxon>eudicotyledons</taxon>
        <taxon>Gunneridae</taxon>
        <taxon>Pentapetalae</taxon>
        <taxon>rosids</taxon>
        <taxon>fabids</taxon>
        <taxon>Fabales</taxon>
        <taxon>Fabaceae</taxon>
        <taxon>Cercidoideae</taxon>
        <taxon>Cercideae</taxon>
        <taxon>Bauhiniinae</taxon>
        <taxon>Bauhinia</taxon>
    </lineage>
</organism>
<comment type="caution">
    <text evidence="1">The sequence shown here is derived from an EMBL/GenBank/DDBJ whole genome shotgun (WGS) entry which is preliminary data.</text>
</comment>
<sequence>MDLFLRMRNPISLKQEFLRKWIMGLRKCASSKKNMNVVERKKVIKLSADLAMASTRNETTRWSQALIFSASQDDDNKVLAEQILGSTQCQSLTKAETCSSTLLCNSNRRIRSRKILKRSHRIHRVKKSVAEADSIAKRLVQKRTRMLKSLVPGGEFMDDVSLIEETLDYMQSLRAQVEVMRCLLTASELTNRKYK</sequence>
<keyword evidence="2" id="KW-1185">Reference proteome</keyword>